<keyword evidence="2" id="KW-1185">Reference proteome</keyword>
<reference evidence="1" key="1">
    <citation type="submission" date="2016-04" db="EMBL/GenBank/DDBJ databases">
        <authorList>
            <person name="Nguyen H.D."/>
            <person name="Samba Siva P."/>
            <person name="Cullis J."/>
            <person name="Levesque C.A."/>
            <person name="Hambleton S."/>
        </authorList>
    </citation>
    <scope>NUCLEOTIDE SEQUENCE</scope>
    <source>
        <strain evidence="1">DAOMC 236422</strain>
    </source>
</reference>
<sequence length="535" mass="59605">MPDSKANVQVYVNEIEVKATRREEAVLQPTPAATTYLAAATDKEDRDIDDTIAQHNRNYPRYGSWEEHLINLSDHLEPYLSQERRPTYQFQRCSTSNLVGVKLFDHLRSAIAEIHSLPEFRKNFDNFSGSVLNNLNWTNVGIAGGSALACLTITDFGKTLKNSDIDLFIWGLDATRMHKRMRHIRDTIMTNTPGFAAAYMIERSAGAITFVPRREDTGRKIQIVLCGYENPAAVLGPGGLRSGTSLCLLRRRPSVAQHSGGTIILHGIHKHSRRDQFEYATRGYGVLVRPDVLPADSVASLKAMNATLREKEQWACEEFVKLPWTGTKNYNKVFNGLKSDTPVMWTHSLTALATLAALWNLAYTTGRIGELLEEVGAASHIYGLYEGSDMAMGYLDADEWLSALEIIAPSLKSRSADVEADGQHVEGARPCTHSETSLACSADTSEIEDATGDKFEICIWSIAGEDMWQPQDGVEAFVHQLLITSAMLTAWTMWTVASGAPWRTMYYGRSLHNAHIFSYPVALSRVGDLDEWVRE</sequence>
<reference evidence="1" key="2">
    <citation type="journal article" date="2019" name="IMA Fungus">
        <title>Genome sequencing and comparison of five Tilletia species to identify candidate genes for the detection of regulated species infecting wheat.</title>
        <authorList>
            <person name="Nguyen H.D.T."/>
            <person name="Sultana T."/>
            <person name="Kesanakurti P."/>
            <person name="Hambleton S."/>
        </authorList>
    </citation>
    <scope>NUCLEOTIDE SEQUENCE</scope>
    <source>
        <strain evidence="1">DAOMC 236422</strain>
    </source>
</reference>
<evidence type="ECO:0000313" key="2">
    <source>
        <dbReference type="Proteomes" id="UP000078113"/>
    </source>
</evidence>
<name>A0A8X7T4V3_9BASI</name>
<proteinExistence type="predicted"/>
<protein>
    <submittedName>
        <fullName evidence="1">Uncharacterized protein</fullName>
    </submittedName>
</protein>
<gene>
    <name evidence="1" type="ORF">A4X09_0g4140</name>
</gene>
<dbReference type="EMBL" id="LWDG02000167">
    <property type="protein sequence ID" value="KAE8268198.1"/>
    <property type="molecule type" value="Genomic_DNA"/>
</dbReference>
<dbReference type="AlphaFoldDB" id="A0A8X7T4V3"/>
<organism evidence="1 2">
    <name type="scientific">Tilletia walkeri</name>
    <dbReference type="NCBI Taxonomy" id="117179"/>
    <lineage>
        <taxon>Eukaryota</taxon>
        <taxon>Fungi</taxon>
        <taxon>Dikarya</taxon>
        <taxon>Basidiomycota</taxon>
        <taxon>Ustilaginomycotina</taxon>
        <taxon>Exobasidiomycetes</taxon>
        <taxon>Tilletiales</taxon>
        <taxon>Tilletiaceae</taxon>
        <taxon>Tilletia</taxon>
    </lineage>
</organism>
<accession>A0A8X7T4V3</accession>
<dbReference type="Proteomes" id="UP000078113">
    <property type="component" value="Unassembled WGS sequence"/>
</dbReference>
<evidence type="ECO:0000313" key="1">
    <source>
        <dbReference type="EMBL" id="KAE8268198.1"/>
    </source>
</evidence>
<comment type="caution">
    <text evidence="1">The sequence shown here is derived from an EMBL/GenBank/DDBJ whole genome shotgun (WGS) entry which is preliminary data.</text>
</comment>